<gene>
    <name evidence="2" type="ORF">L227DRAFT_288755</name>
</gene>
<protein>
    <submittedName>
        <fullName evidence="2">Uncharacterized protein</fullName>
    </submittedName>
</protein>
<dbReference type="Proteomes" id="UP000313359">
    <property type="component" value="Unassembled WGS sequence"/>
</dbReference>
<evidence type="ECO:0000256" key="1">
    <source>
        <dbReference type="SAM" id="MobiDB-lite"/>
    </source>
</evidence>
<dbReference type="EMBL" id="ML122290">
    <property type="protein sequence ID" value="RPD56189.1"/>
    <property type="molecule type" value="Genomic_DNA"/>
</dbReference>
<accession>A0A5C2RYU0</accession>
<organism evidence="2 3">
    <name type="scientific">Lentinus tigrinus ALCF2SS1-6</name>
    <dbReference type="NCBI Taxonomy" id="1328759"/>
    <lineage>
        <taxon>Eukaryota</taxon>
        <taxon>Fungi</taxon>
        <taxon>Dikarya</taxon>
        <taxon>Basidiomycota</taxon>
        <taxon>Agaricomycotina</taxon>
        <taxon>Agaricomycetes</taxon>
        <taxon>Polyporales</taxon>
        <taxon>Polyporaceae</taxon>
        <taxon>Lentinus</taxon>
    </lineage>
</organism>
<name>A0A5C2RYU0_9APHY</name>
<feature type="region of interest" description="Disordered" evidence="1">
    <location>
        <begin position="1"/>
        <end position="25"/>
    </location>
</feature>
<evidence type="ECO:0000313" key="3">
    <source>
        <dbReference type="Proteomes" id="UP000313359"/>
    </source>
</evidence>
<keyword evidence="3" id="KW-1185">Reference proteome</keyword>
<dbReference type="AlphaFoldDB" id="A0A5C2RYU0"/>
<sequence length="210" mass="23656">MQRFPQPPSTDIRIRTDTQHPPGAWNRRHLVLSRPANANVPPTLHSETRDPECRIQIVYMKPVQPRGSSLPRSIRFDTVSVHAQVAIAHRASPTALHNRNPMWRGPPRIKCVHLLYSMYTLTVLLTLRLHISHLVRGDGESVCGPAVLAPCTPEDGPGLRMTSCIVQAAQEAVIATRALTKSIIKLGVRFRSRARRVERRLDAQDKRKRS</sequence>
<evidence type="ECO:0000313" key="2">
    <source>
        <dbReference type="EMBL" id="RPD56189.1"/>
    </source>
</evidence>
<reference evidence="2" key="1">
    <citation type="journal article" date="2018" name="Genome Biol. Evol.">
        <title>Genomics and development of Lentinus tigrinus, a white-rot wood-decaying mushroom with dimorphic fruiting bodies.</title>
        <authorList>
            <person name="Wu B."/>
            <person name="Xu Z."/>
            <person name="Knudson A."/>
            <person name="Carlson A."/>
            <person name="Chen N."/>
            <person name="Kovaka S."/>
            <person name="LaButti K."/>
            <person name="Lipzen A."/>
            <person name="Pennachio C."/>
            <person name="Riley R."/>
            <person name="Schakwitz W."/>
            <person name="Umezawa K."/>
            <person name="Ohm R.A."/>
            <person name="Grigoriev I.V."/>
            <person name="Nagy L.G."/>
            <person name="Gibbons J."/>
            <person name="Hibbett D."/>
        </authorList>
    </citation>
    <scope>NUCLEOTIDE SEQUENCE [LARGE SCALE GENOMIC DNA]</scope>
    <source>
        <strain evidence="2">ALCF2SS1-6</strain>
    </source>
</reference>
<proteinExistence type="predicted"/>